<dbReference type="RefSeq" id="WP_194183684.1">
    <property type="nucleotide sequence ID" value="NZ_JADGIK010000009.1"/>
</dbReference>
<evidence type="ECO:0000256" key="2">
    <source>
        <dbReference type="SAM" id="Phobius"/>
    </source>
</evidence>
<accession>A0A8J7FUN9</accession>
<keyword evidence="4" id="KW-1185">Reference proteome</keyword>
<name>A0A8J7FUN9_9FLAO</name>
<dbReference type="EMBL" id="JADGIK010000009">
    <property type="protein sequence ID" value="MBF0598137.1"/>
    <property type="molecule type" value="Genomic_DNA"/>
</dbReference>
<comment type="caution">
    <text evidence="3">The sequence shown here is derived from an EMBL/GenBank/DDBJ whole genome shotgun (WGS) entry which is preliminary data.</text>
</comment>
<feature type="compositionally biased region" description="Basic and acidic residues" evidence="1">
    <location>
        <begin position="133"/>
        <end position="149"/>
    </location>
</feature>
<protein>
    <recommendedName>
        <fullName evidence="5">Energy transducer TonB</fullName>
    </recommendedName>
</protein>
<feature type="region of interest" description="Disordered" evidence="1">
    <location>
        <begin position="282"/>
        <end position="302"/>
    </location>
</feature>
<evidence type="ECO:0000313" key="3">
    <source>
        <dbReference type="EMBL" id="MBF0598137.1"/>
    </source>
</evidence>
<feature type="region of interest" description="Disordered" evidence="1">
    <location>
        <begin position="81"/>
        <end position="188"/>
    </location>
</feature>
<keyword evidence="2" id="KW-0472">Membrane</keyword>
<organism evidence="3 4">
    <name type="scientific">Faecalibacter rhinopitheci</name>
    <dbReference type="NCBI Taxonomy" id="2779678"/>
    <lineage>
        <taxon>Bacteria</taxon>
        <taxon>Pseudomonadati</taxon>
        <taxon>Bacteroidota</taxon>
        <taxon>Flavobacteriia</taxon>
        <taxon>Flavobacteriales</taxon>
        <taxon>Weeksellaceae</taxon>
        <taxon>Faecalibacter</taxon>
    </lineage>
</organism>
<evidence type="ECO:0000313" key="4">
    <source>
        <dbReference type="Proteomes" id="UP000608754"/>
    </source>
</evidence>
<evidence type="ECO:0008006" key="5">
    <source>
        <dbReference type="Google" id="ProtNLM"/>
    </source>
</evidence>
<keyword evidence="2" id="KW-1133">Transmembrane helix</keyword>
<proteinExistence type="predicted"/>
<evidence type="ECO:0000256" key="1">
    <source>
        <dbReference type="SAM" id="MobiDB-lite"/>
    </source>
</evidence>
<dbReference type="Proteomes" id="UP000608754">
    <property type="component" value="Unassembled WGS sequence"/>
</dbReference>
<sequence>MSDNNKNIKSLDEIVFENRNKAYGAYDLRMTENRSLLRALLRGGLIILLLVGAVLLSISDLGGSKNEDVTVDVQLADIVIPDVPEEEEPEVVEPEPEPEVQQNHYQEETAQEKFVMPEPKPEPKVQETVPPADDLKGKDLSFEKREGKESTGQTGGGPVNLNPEAPKNTTQAPKNDSKSNEPAAPATVTARSATVMAIYPGCEKDAAKGKQQAIDCMSKRLSADIGDELSDFADIAERDGITNAVAKLNFQIDTQGRIVKVSPQGDAKLGPEAKKALERITQKQQKRGKTIKPAESDDGRPAVLQFNIPVRFQQM</sequence>
<gene>
    <name evidence="3" type="ORF">IM532_11930</name>
</gene>
<feature type="compositionally biased region" description="Acidic residues" evidence="1">
    <location>
        <begin position="83"/>
        <end position="98"/>
    </location>
</feature>
<reference evidence="3" key="1">
    <citation type="submission" date="2020-10" db="EMBL/GenBank/DDBJ databases">
        <authorList>
            <person name="Lu T."/>
            <person name="Wang Q."/>
            <person name="Han X."/>
        </authorList>
    </citation>
    <scope>NUCLEOTIDE SEQUENCE</scope>
    <source>
        <strain evidence="3">WQ 117</strain>
    </source>
</reference>
<keyword evidence="2" id="KW-0812">Transmembrane</keyword>
<dbReference type="AlphaFoldDB" id="A0A8J7FUN9"/>
<feature type="transmembrane region" description="Helical" evidence="2">
    <location>
        <begin position="39"/>
        <end position="58"/>
    </location>
</feature>